<accession>A0ACA9JU70</accession>
<evidence type="ECO:0000313" key="2">
    <source>
        <dbReference type="Proteomes" id="UP000789860"/>
    </source>
</evidence>
<name>A0ACA9JU70_9GLOM</name>
<gene>
    <name evidence="1" type="ORF">SCALOS_LOCUS151</name>
</gene>
<proteinExistence type="predicted"/>
<reference evidence="1" key="1">
    <citation type="submission" date="2021-06" db="EMBL/GenBank/DDBJ databases">
        <authorList>
            <person name="Kallberg Y."/>
            <person name="Tangrot J."/>
            <person name="Rosling A."/>
        </authorList>
    </citation>
    <scope>NUCLEOTIDE SEQUENCE</scope>
    <source>
        <strain evidence="1">AU212A</strain>
    </source>
</reference>
<sequence length="580" mass="66414">MWSKLWYFVIFIITLSINTIIVTKENAVGKNNGFIQRKLDLDKIDTPKNIFVGSAVGGGSHLNPILEVCKILLDRGYKVNLVAPGNFTAKSTLYHSIPQIITGEPFDTYASPEYRKIFFNEFTFKSLADEQMMFNQRYIEYFNKYLQAYKETKPDLFICDYVGNEACFDLAWKLKKPVVGFVSNTEFFTAPPPFRSDPMMGCHVNMENESFYDRFICAVVQPLRLGWHFRKILNYLNARRAEVGVSEHYDIRGRIVNTLFLVNSFFGFELPSAWPPIHQEIGPILPDTFPDLSSDLNLFLSAHPRTMYIALGSFVYTTPKNYAILLQSVLELINSNIIDGVIWATVRFNESELPSTFTLSTGDIISTLNILNNLYPHIHVTKYAPQFAILSHKNTKIFLSHGGASSSHESMYTATPMLVLPIAFDQPGNAEKLELTGMALKLSKIDLKVEDIVSKVIRIMSEESFKMNAERMQVLLKFNSKRKYRGVDLIEIVMNFAKRDGIRNENDELEVDNEVLLRNWITPDSRMGFIRGNYLDVFSVAIIISLVLFSSLVYGFYVIMFAFKKWALRNRNSQSKPKNE</sequence>
<dbReference type="EMBL" id="CAJVPM010000050">
    <property type="protein sequence ID" value="CAG8435074.1"/>
    <property type="molecule type" value="Genomic_DNA"/>
</dbReference>
<evidence type="ECO:0000313" key="1">
    <source>
        <dbReference type="EMBL" id="CAG8435074.1"/>
    </source>
</evidence>
<organism evidence="1 2">
    <name type="scientific">Scutellospora calospora</name>
    <dbReference type="NCBI Taxonomy" id="85575"/>
    <lineage>
        <taxon>Eukaryota</taxon>
        <taxon>Fungi</taxon>
        <taxon>Fungi incertae sedis</taxon>
        <taxon>Mucoromycota</taxon>
        <taxon>Glomeromycotina</taxon>
        <taxon>Glomeromycetes</taxon>
        <taxon>Diversisporales</taxon>
        <taxon>Gigasporaceae</taxon>
        <taxon>Scutellospora</taxon>
    </lineage>
</organism>
<keyword evidence="2" id="KW-1185">Reference proteome</keyword>
<protein>
    <submittedName>
        <fullName evidence="1">6593_t:CDS:1</fullName>
    </submittedName>
</protein>
<dbReference type="Proteomes" id="UP000789860">
    <property type="component" value="Unassembled WGS sequence"/>
</dbReference>
<comment type="caution">
    <text evidence="1">The sequence shown here is derived from an EMBL/GenBank/DDBJ whole genome shotgun (WGS) entry which is preliminary data.</text>
</comment>